<keyword evidence="2" id="KW-1185">Reference proteome</keyword>
<proteinExistence type="predicted"/>
<sequence length="443" mass="51976">MSTFDQKSQEIHSFQQIDPAELDEWNACIGKDEKEFMNTWNRLESRILFISGRMYYIKNTDQVGDNVMGIDEHMFYILSQVCKSLQLVHFLVYRGFNKICDIKAPVKYTICLSTLKCHYQDISQKDRDLIQSMAVNDFKFVCMVLTNCHLLGHKENFPFFFSLFTQGLNARKMKEMVRDLFARAAEDRDVFLYESLEGIGYQFSMFNNDSTYHYEFKSMLPHFGKMIDSFPQEQKDQGCCQMLVSLMDSNIYSGNTDNYFGFKYLFTKHKFSTLMDTAVIQAFADCNNLSFIDYLWMNRSTCFIETSSPADINTFFTTLFNHASTTPNMALLEYLIKNRCIYKTDYKNLTMEPYFGCSEPIDPKYNLDVLVHCIDNRFFDSVDPYVNYLLDPDSECSTPLVEYIYRNQDKFNTEISFQSIYDQIKTSGSKHLQNHLLELIEKV</sequence>
<dbReference type="EMBL" id="AJWJ01000261">
    <property type="protein sequence ID" value="KAF2072649.1"/>
    <property type="molecule type" value="Genomic_DNA"/>
</dbReference>
<dbReference type="Proteomes" id="UP000695562">
    <property type="component" value="Unassembled WGS sequence"/>
</dbReference>
<dbReference type="OrthoDB" id="23871at2759"/>
<accession>A0A8J4PU56</accession>
<evidence type="ECO:0000313" key="1">
    <source>
        <dbReference type="EMBL" id="KAF2072649.1"/>
    </source>
</evidence>
<evidence type="ECO:0000313" key="2">
    <source>
        <dbReference type="Proteomes" id="UP000695562"/>
    </source>
</evidence>
<gene>
    <name evidence="1" type="ORF">CYY_006051</name>
</gene>
<reference evidence="1" key="1">
    <citation type="submission" date="2020-01" db="EMBL/GenBank/DDBJ databases">
        <title>Development of genomics and gene disruption for Polysphondylium violaceum indicates a role for the polyketide synthase stlB in stalk morphogenesis.</title>
        <authorList>
            <person name="Narita B."/>
            <person name="Kawabe Y."/>
            <person name="Kin K."/>
            <person name="Saito T."/>
            <person name="Gibbs R."/>
            <person name="Kuspa A."/>
            <person name="Muzny D."/>
            <person name="Queller D."/>
            <person name="Richards S."/>
            <person name="Strassman J."/>
            <person name="Sucgang R."/>
            <person name="Worley K."/>
            <person name="Schaap P."/>
        </authorList>
    </citation>
    <scope>NUCLEOTIDE SEQUENCE</scope>
    <source>
        <strain evidence="1">QSvi11</strain>
    </source>
</reference>
<organism evidence="1 2">
    <name type="scientific">Polysphondylium violaceum</name>
    <dbReference type="NCBI Taxonomy" id="133409"/>
    <lineage>
        <taxon>Eukaryota</taxon>
        <taxon>Amoebozoa</taxon>
        <taxon>Evosea</taxon>
        <taxon>Eumycetozoa</taxon>
        <taxon>Dictyostelia</taxon>
        <taxon>Dictyosteliales</taxon>
        <taxon>Dictyosteliaceae</taxon>
        <taxon>Polysphondylium</taxon>
    </lineage>
</organism>
<name>A0A8J4PU56_9MYCE</name>
<dbReference type="AlphaFoldDB" id="A0A8J4PU56"/>
<protein>
    <submittedName>
        <fullName evidence="1">Uncharacterized protein</fullName>
    </submittedName>
</protein>
<comment type="caution">
    <text evidence="1">The sequence shown here is derived from an EMBL/GenBank/DDBJ whole genome shotgun (WGS) entry which is preliminary data.</text>
</comment>